<gene>
    <name evidence="2" type="ORF">GEV26_00045</name>
</gene>
<reference evidence="2 3" key="1">
    <citation type="submission" date="2019-11" db="EMBL/GenBank/DDBJ databases">
        <authorList>
            <person name="Li J."/>
        </authorList>
    </citation>
    <scope>NUCLEOTIDE SEQUENCE [LARGE SCALE GENOMIC DNA]</scope>
    <source>
        <strain evidence="2 3">MF47</strain>
        <plasmid evidence="2 3">p001</plasmid>
    </source>
</reference>
<sequence length="623" mass="65413">MNRSPDGGDVRGPAKRAGSSLAVVLDVAGISTANSNVSVYPSGGSNAAAFLKTTAGTHASSNTVVVKPGADGKVTFRNSAGDTDINVDVQGFFTAVTDASAAGGFVPVDPFRLVSTEDGIGVPAVKLVGGTTTHVKVGGVGDIPADASAIFANVRVTYVSSDGGLKVQASDASSNTATAINLAPGAPQDTGLSVKLGSDGRIKLTMSGSSSLTAEVKIDVQGYFSKTGGEGSLFNPLAKHPRIYDSRTSTAIPAKSSRVVKIAGVGGLPDDGSLSAVALTITAVDWTASGAVRVVNDDLDGGGTSNIGFWTTSDRSVVSTSIVSVSYSGEVRIDNTSGGSVHIILDAQGWFRPLNPVPPTDSDVYAFGDLGPNVEVGDALTSSDLNALGVDPSELTDENTVSTLDPEVPIEGSTEEATDGESETLEPGGPEADPDAVDPAYPDEQQEDPSSVEGPEILTDPVSPLSRTTGTQSSSAVSNTVRESYDILRLYHRKKSPKAGYYVIRRGITYPFTGPDGRPHSPYGWRKSYVKHNATLKMAKRTLKAGWWIASENRYEVIAYKWRCQAKFICWVKDAERIRVVYSNTISPRETGDYYAKGLISTYCPDAPGYWCPDWVKKGARKY</sequence>
<dbReference type="AlphaFoldDB" id="A0A5Q2M9U6"/>
<feature type="region of interest" description="Disordered" evidence="1">
    <location>
        <begin position="385"/>
        <end position="478"/>
    </location>
</feature>
<dbReference type="Proteomes" id="UP000392064">
    <property type="component" value="Plasmid p001"/>
</dbReference>
<name>A0A5Q2M9U6_9ACTN</name>
<feature type="compositionally biased region" description="Acidic residues" evidence="1">
    <location>
        <begin position="413"/>
        <end position="424"/>
    </location>
</feature>
<evidence type="ECO:0000256" key="1">
    <source>
        <dbReference type="SAM" id="MobiDB-lite"/>
    </source>
</evidence>
<keyword evidence="3" id="KW-1185">Reference proteome</keyword>
<feature type="compositionally biased region" description="Low complexity" evidence="1">
    <location>
        <begin position="427"/>
        <end position="443"/>
    </location>
</feature>
<accession>A0A5Q2M9U6</accession>
<organism evidence="2 3">
    <name type="scientific">Aeromicrobium yanjiei</name>
    <dbReference type="NCBI Taxonomy" id="2662028"/>
    <lineage>
        <taxon>Bacteria</taxon>
        <taxon>Bacillati</taxon>
        <taxon>Actinomycetota</taxon>
        <taxon>Actinomycetes</taxon>
        <taxon>Propionibacteriales</taxon>
        <taxon>Nocardioidaceae</taxon>
        <taxon>Aeromicrobium</taxon>
    </lineage>
</organism>
<feature type="compositionally biased region" description="Polar residues" evidence="1">
    <location>
        <begin position="465"/>
        <end position="478"/>
    </location>
</feature>
<protein>
    <submittedName>
        <fullName evidence="2">Uncharacterized protein</fullName>
    </submittedName>
</protein>
<dbReference type="RefSeq" id="WP_153651168.1">
    <property type="nucleotide sequence ID" value="NZ_CP045736.1"/>
</dbReference>
<evidence type="ECO:0000313" key="3">
    <source>
        <dbReference type="Proteomes" id="UP000392064"/>
    </source>
</evidence>
<keyword evidence="2" id="KW-0614">Plasmid</keyword>
<geneLocation type="plasmid" evidence="2 3">
    <name>p001</name>
</geneLocation>
<proteinExistence type="predicted"/>
<evidence type="ECO:0000313" key="2">
    <source>
        <dbReference type="EMBL" id="QGG39894.1"/>
    </source>
</evidence>
<dbReference type="EMBL" id="CP045736">
    <property type="protein sequence ID" value="QGG39894.1"/>
    <property type="molecule type" value="Genomic_DNA"/>
</dbReference>
<dbReference type="KEGG" id="aef:GEV26_00045"/>